<comment type="caution">
    <text evidence="3">The sequence shown here is derived from an EMBL/GenBank/DDBJ whole genome shotgun (WGS) entry which is preliminary data.</text>
</comment>
<evidence type="ECO:0000313" key="3">
    <source>
        <dbReference type="EMBL" id="KAK3371613.1"/>
    </source>
</evidence>
<dbReference type="InterPro" id="IPR009057">
    <property type="entry name" value="Homeodomain-like_sf"/>
</dbReference>
<dbReference type="AlphaFoldDB" id="A0AAE0K7G8"/>
<feature type="domain" description="Myb-like" evidence="2">
    <location>
        <begin position="190"/>
        <end position="245"/>
    </location>
</feature>
<evidence type="ECO:0000259" key="2">
    <source>
        <dbReference type="PROSITE" id="PS50090"/>
    </source>
</evidence>
<evidence type="ECO:0000313" key="4">
    <source>
        <dbReference type="Proteomes" id="UP001287356"/>
    </source>
</evidence>
<feature type="compositionally biased region" description="Polar residues" evidence="1">
    <location>
        <begin position="91"/>
        <end position="101"/>
    </location>
</feature>
<dbReference type="SUPFAM" id="SSF46689">
    <property type="entry name" value="Homeodomain-like"/>
    <property type="match status" value="1"/>
</dbReference>
<feature type="region of interest" description="Disordered" evidence="1">
    <location>
        <begin position="33"/>
        <end position="127"/>
    </location>
</feature>
<accession>A0AAE0K7G8</accession>
<dbReference type="Gene3D" id="1.10.10.60">
    <property type="entry name" value="Homeodomain-like"/>
    <property type="match status" value="1"/>
</dbReference>
<reference evidence="3" key="1">
    <citation type="journal article" date="2023" name="Mol. Phylogenet. Evol.">
        <title>Genome-scale phylogeny and comparative genomics of the fungal order Sordariales.</title>
        <authorList>
            <person name="Hensen N."/>
            <person name="Bonometti L."/>
            <person name="Westerberg I."/>
            <person name="Brannstrom I.O."/>
            <person name="Guillou S."/>
            <person name="Cros-Aarteil S."/>
            <person name="Calhoun S."/>
            <person name="Haridas S."/>
            <person name="Kuo A."/>
            <person name="Mondo S."/>
            <person name="Pangilinan J."/>
            <person name="Riley R."/>
            <person name="LaButti K."/>
            <person name="Andreopoulos B."/>
            <person name="Lipzen A."/>
            <person name="Chen C."/>
            <person name="Yan M."/>
            <person name="Daum C."/>
            <person name="Ng V."/>
            <person name="Clum A."/>
            <person name="Steindorff A."/>
            <person name="Ohm R.A."/>
            <person name="Martin F."/>
            <person name="Silar P."/>
            <person name="Natvig D.O."/>
            <person name="Lalanne C."/>
            <person name="Gautier V."/>
            <person name="Ament-Velasquez S.L."/>
            <person name="Kruys A."/>
            <person name="Hutchinson M.I."/>
            <person name="Powell A.J."/>
            <person name="Barry K."/>
            <person name="Miller A.N."/>
            <person name="Grigoriev I.V."/>
            <person name="Debuchy R."/>
            <person name="Gladieux P."/>
            <person name="Hiltunen Thoren M."/>
            <person name="Johannesson H."/>
        </authorList>
    </citation>
    <scope>NUCLEOTIDE SEQUENCE</scope>
    <source>
        <strain evidence="3">CBS 958.72</strain>
    </source>
</reference>
<dbReference type="SMART" id="SM00717">
    <property type="entry name" value="SANT"/>
    <property type="match status" value="1"/>
</dbReference>
<name>A0AAE0K7G8_9PEZI</name>
<gene>
    <name evidence="3" type="ORF">B0T24DRAFT_327555</name>
</gene>
<feature type="region of interest" description="Disordered" evidence="1">
    <location>
        <begin position="246"/>
        <end position="282"/>
    </location>
</feature>
<keyword evidence="4" id="KW-1185">Reference proteome</keyword>
<protein>
    <recommendedName>
        <fullName evidence="2">Myb-like domain-containing protein</fullName>
    </recommendedName>
</protein>
<dbReference type="Pfam" id="PF13921">
    <property type="entry name" value="Myb_DNA-bind_6"/>
    <property type="match status" value="1"/>
</dbReference>
<organism evidence="3 4">
    <name type="scientific">Lasiosphaeria ovina</name>
    <dbReference type="NCBI Taxonomy" id="92902"/>
    <lineage>
        <taxon>Eukaryota</taxon>
        <taxon>Fungi</taxon>
        <taxon>Dikarya</taxon>
        <taxon>Ascomycota</taxon>
        <taxon>Pezizomycotina</taxon>
        <taxon>Sordariomycetes</taxon>
        <taxon>Sordariomycetidae</taxon>
        <taxon>Sordariales</taxon>
        <taxon>Lasiosphaeriaceae</taxon>
        <taxon>Lasiosphaeria</taxon>
    </lineage>
</organism>
<dbReference type="EMBL" id="JAULSN010000005">
    <property type="protein sequence ID" value="KAK3371613.1"/>
    <property type="molecule type" value="Genomic_DNA"/>
</dbReference>
<proteinExistence type="predicted"/>
<reference evidence="3" key="2">
    <citation type="submission" date="2023-06" db="EMBL/GenBank/DDBJ databases">
        <authorList>
            <consortium name="Lawrence Berkeley National Laboratory"/>
            <person name="Haridas S."/>
            <person name="Hensen N."/>
            <person name="Bonometti L."/>
            <person name="Westerberg I."/>
            <person name="Brannstrom I.O."/>
            <person name="Guillou S."/>
            <person name="Cros-Aarteil S."/>
            <person name="Calhoun S."/>
            <person name="Kuo A."/>
            <person name="Mondo S."/>
            <person name="Pangilinan J."/>
            <person name="Riley R."/>
            <person name="Labutti K."/>
            <person name="Andreopoulos B."/>
            <person name="Lipzen A."/>
            <person name="Chen C."/>
            <person name="Yanf M."/>
            <person name="Daum C."/>
            <person name="Ng V."/>
            <person name="Clum A."/>
            <person name="Steindorff A."/>
            <person name="Ohm R."/>
            <person name="Martin F."/>
            <person name="Silar P."/>
            <person name="Natvig D."/>
            <person name="Lalanne C."/>
            <person name="Gautier V."/>
            <person name="Ament-Velasquez S.L."/>
            <person name="Kruys A."/>
            <person name="Hutchinson M.I."/>
            <person name="Powell A.J."/>
            <person name="Barry K."/>
            <person name="Miller A.N."/>
            <person name="Grigoriev I.V."/>
            <person name="Debuchy R."/>
            <person name="Gladieux P."/>
            <person name="Thoren M.H."/>
            <person name="Johannesson H."/>
        </authorList>
    </citation>
    <scope>NUCLEOTIDE SEQUENCE</scope>
    <source>
        <strain evidence="3">CBS 958.72</strain>
    </source>
</reference>
<feature type="compositionally biased region" description="Polar residues" evidence="1">
    <location>
        <begin position="48"/>
        <end position="59"/>
    </location>
</feature>
<dbReference type="InterPro" id="IPR001005">
    <property type="entry name" value="SANT/Myb"/>
</dbReference>
<dbReference type="PROSITE" id="PS50090">
    <property type="entry name" value="MYB_LIKE"/>
    <property type="match status" value="1"/>
</dbReference>
<dbReference type="Proteomes" id="UP001287356">
    <property type="component" value="Unassembled WGS sequence"/>
</dbReference>
<evidence type="ECO:0000256" key="1">
    <source>
        <dbReference type="SAM" id="MobiDB-lite"/>
    </source>
</evidence>
<sequence length="282" mass="30514">MADGYASISDGFDYGEFLLTKNFGVETYYEAPENDNAESSGDEVVLTQPCTLQRSLSPSQTPPRPSPALSAAGQAIPGDNANDIPSEAGIGNTSNLGSPSLGSDAVDDNVSDSSRYEDDGAPQSCTGTFQDWRLEDAVLKRVIVDGVATFQLQFSWTPYAADCVTGSRQSGSPAKMRLFATPALSDSPVKSRRSRTSWSREEDTLLIDLRNQGLRWNEISKRFAAYFGVENRSQAALQTRYSRVMMTKGRESSSGSRLPGIGGRRPQSETVVPIDPALGEEY</sequence>